<dbReference type="GO" id="GO:0005737">
    <property type="term" value="C:cytoplasm"/>
    <property type="evidence" value="ECO:0007669"/>
    <property type="project" value="TreeGrafter"/>
</dbReference>
<feature type="domain" description="BPL/LPL catalytic" evidence="3">
    <location>
        <begin position="389"/>
        <end position="590"/>
    </location>
</feature>
<organism evidence="4 5">
    <name type="scientific">Botryobasidium botryosum (strain FD-172 SS1)</name>
    <dbReference type="NCBI Taxonomy" id="930990"/>
    <lineage>
        <taxon>Eukaryota</taxon>
        <taxon>Fungi</taxon>
        <taxon>Dikarya</taxon>
        <taxon>Basidiomycota</taxon>
        <taxon>Agaricomycotina</taxon>
        <taxon>Agaricomycetes</taxon>
        <taxon>Cantharellales</taxon>
        <taxon>Botryobasidiaceae</taxon>
        <taxon>Botryobasidium</taxon>
    </lineage>
</organism>
<dbReference type="PROSITE" id="PS51733">
    <property type="entry name" value="BPL_LPL_CATALYTIC"/>
    <property type="match status" value="1"/>
</dbReference>
<dbReference type="GO" id="GO:0004077">
    <property type="term" value="F:biotin--[biotin carboxyl-carrier protein] ligase activity"/>
    <property type="evidence" value="ECO:0007669"/>
    <property type="project" value="InterPro"/>
</dbReference>
<dbReference type="Gene3D" id="3.30.930.10">
    <property type="entry name" value="Bira Bifunctional Protein, Domain 2"/>
    <property type="match status" value="1"/>
</dbReference>
<dbReference type="InterPro" id="IPR019197">
    <property type="entry name" value="Biotin-prot_ligase_N"/>
</dbReference>
<keyword evidence="5" id="KW-1185">Reference proteome</keyword>
<dbReference type="PANTHER" id="PTHR12835:SF5">
    <property type="entry name" value="BIOTIN--PROTEIN LIGASE"/>
    <property type="match status" value="1"/>
</dbReference>
<evidence type="ECO:0000313" key="4">
    <source>
        <dbReference type="EMBL" id="KDQ19142.1"/>
    </source>
</evidence>
<dbReference type="SUPFAM" id="SSF52317">
    <property type="entry name" value="Class I glutamine amidotransferase-like"/>
    <property type="match status" value="1"/>
</dbReference>
<dbReference type="InterPro" id="IPR029062">
    <property type="entry name" value="Class_I_gatase-like"/>
</dbReference>
<dbReference type="InterPro" id="IPR004143">
    <property type="entry name" value="BPL_LPL_catalytic"/>
</dbReference>
<dbReference type="HOGENOM" id="CLU_006150_1_1_1"/>
<dbReference type="NCBIfam" id="TIGR00121">
    <property type="entry name" value="birA_ligase"/>
    <property type="match status" value="1"/>
</dbReference>
<comment type="similarity">
    <text evidence="1">Belongs to the biotin--protein ligase family.</text>
</comment>
<sequence length="673" mass="72628">MLSASSKTAMNVLVYSGAGVSPVSLAHTLASLRALLPTYAVAPITASALASQPWAPTCALLVIPGGRDNPYIASLGPAVSHIKDFVHGGGAFFGLCAGAYFSSKRVEWELGTPLEEVGDRPLGFFPGVCKGCVYGGFTYTGEEGARAVALSVGSEDSQYKGLYYNGGGEFVGADDMGAQGVRPFARYVDDEGKGRVAAVDCSIGQGRAFLSSVHIEYPLTREPLLSALRKRYPDLTEDRRKEMEAQRWELLGSALGLLGLRTCRSVHSLRPTRSLPQFLASPPTRPHLSTFVLSRLQPHCTGSSPYVLKDTVDTFHFHSSSSTSDLLREARSLCDNPDPKDVDAAEAKHVIICDGTSLPTRENTPHFDLGQYFTELSEARAHAPTFAPGLTSSVNELWRLGDVLTYGECVSSTQSLLEKNPTLMSSIPSPLVSLATFQLSGRGRGSNAWVSPEGCLLFSILLRPPPAIRATSLVFIQYLFGLAVVEACRDLMGKAGESLRLKWPNDIYAVTRDEEGGGEVMRKVGGVLVNTSFSGGKIDVIIGTGLNVRNPEPTTCLSELVPREMASSLTLERVVARILVVFDNMWDVFVLNRGSFAPFMDLYLERWLHSDQLVTLTTVNPPLPVRIVGITPDHGLLRTVAASGPATTRVEYIDLQPDGNSFDMLAGLIKTKL</sequence>
<dbReference type="Pfam" id="PF03099">
    <property type="entry name" value="BPL_LplA_LipB"/>
    <property type="match status" value="1"/>
</dbReference>
<evidence type="ECO:0000259" key="3">
    <source>
        <dbReference type="PROSITE" id="PS51733"/>
    </source>
</evidence>
<dbReference type="Pfam" id="PF09825">
    <property type="entry name" value="BPL_N"/>
    <property type="match status" value="1"/>
</dbReference>
<dbReference type="SUPFAM" id="SSF55681">
    <property type="entry name" value="Class II aaRS and biotin synthetases"/>
    <property type="match status" value="1"/>
</dbReference>
<dbReference type="InParanoid" id="A0A067N4S1"/>
<keyword evidence="2" id="KW-0436">Ligase</keyword>
<dbReference type="AlphaFoldDB" id="A0A067N4S1"/>
<name>A0A067N4S1_BOTB1</name>
<dbReference type="InterPro" id="IPR045864">
    <property type="entry name" value="aa-tRNA-synth_II/BPL/LPL"/>
</dbReference>
<dbReference type="InterPro" id="IPR004408">
    <property type="entry name" value="Biotin_CoA_COase_ligase"/>
</dbReference>
<dbReference type="Proteomes" id="UP000027195">
    <property type="component" value="Unassembled WGS sequence"/>
</dbReference>
<evidence type="ECO:0000256" key="2">
    <source>
        <dbReference type="ARBA" id="ARBA00022598"/>
    </source>
</evidence>
<dbReference type="STRING" id="930990.A0A067N4S1"/>
<dbReference type="OrthoDB" id="10250105at2759"/>
<evidence type="ECO:0000313" key="5">
    <source>
        <dbReference type="Proteomes" id="UP000027195"/>
    </source>
</evidence>
<accession>A0A067N4S1</accession>
<dbReference type="FunCoup" id="A0A067N4S1">
    <property type="interactions" value="363"/>
</dbReference>
<evidence type="ECO:0000256" key="1">
    <source>
        <dbReference type="ARBA" id="ARBA00009934"/>
    </source>
</evidence>
<proteinExistence type="inferred from homology"/>
<dbReference type="CDD" id="cd03144">
    <property type="entry name" value="GATase1_ScBLP_like"/>
    <property type="match status" value="1"/>
</dbReference>
<protein>
    <recommendedName>
        <fullName evidence="3">BPL/LPL catalytic domain-containing protein</fullName>
    </recommendedName>
</protein>
<reference evidence="5" key="1">
    <citation type="journal article" date="2014" name="Proc. Natl. Acad. Sci. U.S.A.">
        <title>Extensive sampling of basidiomycete genomes demonstrates inadequacy of the white-rot/brown-rot paradigm for wood decay fungi.</title>
        <authorList>
            <person name="Riley R."/>
            <person name="Salamov A.A."/>
            <person name="Brown D.W."/>
            <person name="Nagy L.G."/>
            <person name="Floudas D."/>
            <person name="Held B.W."/>
            <person name="Levasseur A."/>
            <person name="Lombard V."/>
            <person name="Morin E."/>
            <person name="Otillar R."/>
            <person name="Lindquist E.A."/>
            <person name="Sun H."/>
            <person name="LaButti K.M."/>
            <person name="Schmutz J."/>
            <person name="Jabbour D."/>
            <person name="Luo H."/>
            <person name="Baker S.E."/>
            <person name="Pisabarro A.G."/>
            <person name="Walton J.D."/>
            <person name="Blanchette R.A."/>
            <person name="Henrissat B."/>
            <person name="Martin F."/>
            <person name="Cullen D."/>
            <person name="Hibbett D.S."/>
            <person name="Grigoriev I.V."/>
        </authorList>
    </citation>
    <scope>NUCLEOTIDE SEQUENCE [LARGE SCALE GENOMIC DNA]</scope>
    <source>
        <strain evidence="5">FD-172 SS1</strain>
    </source>
</reference>
<dbReference type="CDD" id="cd16442">
    <property type="entry name" value="BPL"/>
    <property type="match status" value="1"/>
</dbReference>
<dbReference type="EMBL" id="KL198020">
    <property type="protein sequence ID" value="KDQ19142.1"/>
    <property type="molecule type" value="Genomic_DNA"/>
</dbReference>
<dbReference type="PANTHER" id="PTHR12835">
    <property type="entry name" value="BIOTIN PROTEIN LIGASE"/>
    <property type="match status" value="1"/>
</dbReference>
<gene>
    <name evidence="4" type="ORF">BOTBODRAFT_63251</name>
</gene>